<dbReference type="Proteomes" id="UP000694523">
    <property type="component" value="Unplaced"/>
</dbReference>
<proteinExistence type="predicted"/>
<dbReference type="PANTHER" id="PTHR23306:SF25">
    <property type="entry name" value="TUMOR SUSCEPTIBILITY GENE 101 PROTEIN"/>
    <property type="match status" value="1"/>
</dbReference>
<dbReference type="SUPFAM" id="SSF54495">
    <property type="entry name" value="UBC-like"/>
    <property type="match status" value="1"/>
</dbReference>
<organism evidence="3 4">
    <name type="scientific">Neogobius melanostomus</name>
    <name type="common">round goby</name>
    <dbReference type="NCBI Taxonomy" id="47308"/>
    <lineage>
        <taxon>Eukaryota</taxon>
        <taxon>Metazoa</taxon>
        <taxon>Chordata</taxon>
        <taxon>Craniata</taxon>
        <taxon>Vertebrata</taxon>
        <taxon>Euteleostomi</taxon>
        <taxon>Actinopterygii</taxon>
        <taxon>Neopterygii</taxon>
        <taxon>Teleostei</taxon>
        <taxon>Neoteleostei</taxon>
        <taxon>Acanthomorphata</taxon>
        <taxon>Gobiaria</taxon>
        <taxon>Gobiiformes</taxon>
        <taxon>Gobioidei</taxon>
        <taxon>Gobiidae</taxon>
        <taxon>Benthophilinae</taxon>
        <taxon>Neogobiini</taxon>
        <taxon>Neogobius</taxon>
    </lineage>
</organism>
<keyword evidence="4" id="KW-1185">Reference proteome</keyword>
<keyword evidence="1" id="KW-0812">Transmembrane</keyword>
<dbReference type="PROSITE" id="PS51322">
    <property type="entry name" value="UEV"/>
    <property type="match status" value="1"/>
</dbReference>
<accession>A0A8C6T2K4</accession>
<name>A0A8C6T2K4_9GOBI</name>
<evidence type="ECO:0000313" key="3">
    <source>
        <dbReference type="Ensembl" id="ENSNMLP00000015275.1"/>
    </source>
</evidence>
<feature type="domain" description="UEV" evidence="2">
    <location>
        <begin position="2"/>
        <end position="107"/>
    </location>
</feature>
<dbReference type="InterPro" id="IPR008883">
    <property type="entry name" value="UEV_N"/>
</dbReference>
<evidence type="ECO:0000259" key="2">
    <source>
        <dbReference type="PROSITE" id="PS51322"/>
    </source>
</evidence>
<feature type="transmembrane region" description="Helical" evidence="1">
    <location>
        <begin position="68"/>
        <end position="89"/>
    </location>
</feature>
<reference evidence="3" key="2">
    <citation type="submission" date="2025-09" db="UniProtKB">
        <authorList>
            <consortium name="Ensembl"/>
        </authorList>
    </citation>
    <scope>IDENTIFICATION</scope>
</reference>
<dbReference type="Pfam" id="PF05743">
    <property type="entry name" value="UEV"/>
    <property type="match status" value="1"/>
</dbReference>
<sequence length="107" mass="12064">RMTSKAKIRKMLPKAYIRRVVADDISAAMMHFKNLAPAMDNYVYNDGTTKIMMCLSGTISSMFNNKSYNIPVGIVVITVVCLFVCLHNYPSPPTHVRGSVIWSAYWT</sequence>
<dbReference type="PANTHER" id="PTHR23306">
    <property type="entry name" value="TUMOR SUSCEPTIBILITY GENE 101 PROTEIN-RELATED"/>
    <property type="match status" value="1"/>
</dbReference>
<evidence type="ECO:0000256" key="1">
    <source>
        <dbReference type="SAM" id="Phobius"/>
    </source>
</evidence>
<dbReference type="GO" id="GO:0000813">
    <property type="term" value="C:ESCRT I complex"/>
    <property type="evidence" value="ECO:0007669"/>
    <property type="project" value="TreeGrafter"/>
</dbReference>
<dbReference type="CDD" id="cd11685">
    <property type="entry name" value="UEV_TSG101-like"/>
    <property type="match status" value="1"/>
</dbReference>
<evidence type="ECO:0000313" key="4">
    <source>
        <dbReference type="Proteomes" id="UP000694523"/>
    </source>
</evidence>
<protein>
    <recommendedName>
        <fullName evidence="2">UEV domain-containing protein</fullName>
    </recommendedName>
</protein>
<reference evidence="3" key="1">
    <citation type="submission" date="2025-08" db="UniProtKB">
        <authorList>
            <consortium name="Ensembl"/>
        </authorList>
    </citation>
    <scope>IDENTIFICATION</scope>
</reference>
<dbReference type="Ensembl" id="ENSNMLT00000017163.1">
    <property type="protein sequence ID" value="ENSNMLP00000015275.1"/>
    <property type="gene ID" value="ENSNMLG00000010121.1"/>
</dbReference>
<dbReference type="AlphaFoldDB" id="A0A8C6T2K4"/>
<dbReference type="Gene3D" id="3.10.110.10">
    <property type="entry name" value="Ubiquitin Conjugating Enzyme"/>
    <property type="match status" value="1"/>
</dbReference>
<dbReference type="InterPro" id="IPR052070">
    <property type="entry name" value="ESCRT-I_UEV_domain"/>
</dbReference>
<keyword evidence="1" id="KW-0472">Membrane</keyword>
<dbReference type="GO" id="GO:0043130">
    <property type="term" value="F:ubiquitin binding"/>
    <property type="evidence" value="ECO:0007669"/>
    <property type="project" value="TreeGrafter"/>
</dbReference>
<dbReference type="GO" id="GO:0008333">
    <property type="term" value="P:endosome to lysosome transport"/>
    <property type="evidence" value="ECO:0007669"/>
    <property type="project" value="TreeGrafter"/>
</dbReference>
<keyword evidence="1" id="KW-1133">Transmembrane helix</keyword>
<dbReference type="GO" id="GO:0015031">
    <property type="term" value="P:protein transport"/>
    <property type="evidence" value="ECO:0007669"/>
    <property type="project" value="InterPro"/>
</dbReference>
<dbReference type="InterPro" id="IPR016135">
    <property type="entry name" value="UBQ-conjugating_enzyme/RWD"/>
</dbReference>